<evidence type="ECO:0000313" key="1">
    <source>
        <dbReference type="EMBL" id="GIG92105.1"/>
    </source>
</evidence>
<dbReference type="Proteomes" id="UP000646749">
    <property type="component" value="Unassembled WGS sequence"/>
</dbReference>
<proteinExistence type="predicted"/>
<accession>A0ABQ4EBS7</accession>
<keyword evidence="2" id="KW-1185">Reference proteome</keyword>
<reference evidence="1 2" key="1">
    <citation type="submission" date="2021-01" db="EMBL/GenBank/DDBJ databases">
        <title>Whole genome shotgun sequence of Plantactinospora endophytica NBRC 110450.</title>
        <authorList>
            <person name="Komaki H."/>
            <person name="Tamura T."/>
        </authorList>
    </citation>
    <scope>NUCLEOTIDE SEQUENCE [LARGE SCALE GENOMIC DNA]</scope>
    <source>
        <strain evidence="1 2">NBRC 110450</strain>
    </source>
</reference>
<gene>
    <name evidence="1" type="ORF">Pen02_70410</name>
</gene>
<evidence type="ECO:0000313" key="2">
    <source>
        <dbReference type="Proteomes" id="UP000646749"/>
    </source>
</evidence>
<organism evidence="1 2">
    <name type="scientific">Plantactinospora endophytica</name>
    <dbReference type="NCBI Taxonomy" id="673535"/>
    <lineage>
        <taxon>Bacteria</taxon>
        <taxon>Bacillati</taxon>
        <taxon>Actinomycetota</taxon>
        <taxon>Actinomycetes</taxon>
        <taxon>Micromonosporales</taxon>
        <taxon>Micromonosporaceae</taxon>
        <taxon>Plantactinospora</taxon>
    </lineage>
</organism>
<name>A0ABQ4EBS7_9ACTN</name>
<protein>
    <submittedName>
        <fullName evidence="1">Uncharacterized protein</fullName>
    </submittedName>
</protein>
<dbReference type="EMBL" id="BONW01000041">
    <property type="protein sequence ID" value="GIG92105.1"/>
    <property type="molecule type" value="Genomic_DNA"/>
</dbReference>
<sequence length="183" mass="20137">MSRVRSVLAWTLCRPEVHNGQAVRVGGRLRKCRIDRRGSEPWCYLETPSSRLETDVTSHEMEIVSRYVDAGEKIRLAFSAYTGGGLGRRVVGVTTHRLVVVKSGYASVGDKGLLWTEPLDNVALKDNFSRWHTGGVYTGNSYVTVRRGDGSTVQFNPRSSFWGGRGAADANIAALYSAVPGRF</sequence>
<comment type="caution">
    <text evidence="1">The sequence shown here is derived from an EMBL/GenBank/DDBJ whole genome shotgun (WGS) entry which is preliminary data.</text>
</comment>